<reference evidence="1" key="2">
    <citation type="submission" date="2021-04" db="EMBL/GenBank/DDBJ databases">
        <authorList>
            <person name="Gilroy R."/>
        </authorList>
    </citation>
    <scope>NUCLEOTIDE SEQUENCE</scope>
    <source>
        <strain evidence="1">14324</strain>
    </source>
</reference>
<sequence>MNLDTLLKVVDGTYKVLCDGKEIENAENLNEKKFVVESVSATEGMVCIQVKKNISTPNDLNEEWVKEHIEKYGTEPNIFDGC</sequence>
<dbReference type="AlphaFoldDB" id="A0A9D2DRQ2"/>
<evidence type="ECO:0000313" key="1">
    <source>
        <dbReference type="EMBL" id="HIZ21926.1"/>
    </source>
</evidence>
<comment type="caution">
    <text evidence="1">The sequence shown here is derived from an EMBL/GenBank/DDBJ whole genome shotgun (WGS) entry which is preliminary data.</text>
</comment>
<accession>A0A9D2DRQ2</accession>
<protein>
    <submittedName>
        <fullName evidence="1">Uncharacterized protein</fullName>
    </submittedName>
</protein>
<evidence type="ECO:0000313" key="2">
    <source>
        <dbReference type="Proteomes" id="UP000824041"/>
    </source>
</evidence>
<proteinExistence type="predicted"/>
<name>A0A9D2DRQ2_9FIRM</name>
<organism evidence="1 2">
    <name type="scientific">Candidatus Blautia faecigallinarum</name>
    <dbReference type="NCBI Taxonomy" id="2838488"/>
    <lineage>
        <taxon>Bacteria</taxon>
        <taxon>Bacillati</taxon>
        <taxon>Bacillota</taxon>
        <taxon>Clostridia</taxon>
        <taxon>Lachnospirales</taxon>
        <taxon>Lachnospiraceae</taxon>
        <taxon>Blautia</taxon>
    </lineage>
</organism>
<gene>
    <name evidence="1" type="ORF">IAA21_03890</name>
</gene>
<dbReference type="EMBL" id="DXBU01000051">
    <property type="protein sequence ID" value="HIZ21926.1"/>
    <property type="molecule type" value="Genomic_DNA"/>
</dbReference>
<dbReference type="Proteomes" id="UP000824041">
    <property type="component" value="Unassembled WGS sequence"/>
</dbReference>
<reference evidence="1" key="1">
    <citation type="journal article" date="2021" name="PeerJ">
        <title>Extensive microbial diversity within the chicken gut microbiome revealed by metagenomics and culture.</title>
        <authorList>
            <person name="Gilroy R."/>
            <person name="Ravi A."/>
            <person name="Getino M."/>
            <person name="Pursley I."/>
            <person name="Horton D.L."/>
            <person name="Alikhan N.F."/>
            <person name="Baker D."/>
            <person name="Gharbi K."/>
            <person name="Hall N."/>
            <person name="Watson M."/>
            <person name="Adriaenssens E.M."/>
            <person name="Foster-Nyarko E."/>
            <person name="Jarju S."/>
            <person name="Secka A."/>
            <person name="Antonio M."/>
            <person name="Oren A."/>
            <person name="Chaudhuri R.R."/>
            <person name="La Ragione R."/>
            <person name="Hildebrand F."/>
            <person name="Pallen M.J."/>
        </authorList>
    </citation>
    <scope>NUCLEOTIDE SEQUENCE</scope>
    <source>
        <strain evidence="1">14324</strain>
    </source>
</reference>